<dbReference type="SMART" id="SM00479">
    <property type="entry name" value="EXOIII"/>
    <property type="match status" value="1"/>
</dbReference>
<keyword evidence="8" id="KW-0812">Transmembrane</keyword>
<dbReference type="Gene3D" id="2.130.10.10">
    <property type="entry name" value="YVTN repeat-like/Quinoprotein amine dehydrogenase"/>
    <property type="match status" value="1"/>
</dbReference>
<gene>
    <name evidence="11" type="primary">LOC107226841</name>
</gene>
<keyword evidence="5" id="KW-0269">Exonuclease</keyword>
<dbReference type="InterPro" id="IPR015943">
    <property type="entry name" value="WD40/YVTN_repeat-like_dom_sf"/>
</dbReference>
<comment type="subcellular location">
    <subcellularLocation>
        <location evidence="1">Nucleus</location>
    </subcellularLocation>
</comment>
<dbReference type="Pfam" id="PF00929">
    <property type="entry name" value="RNase_T"/>
    <property type="match status" value="1"/>
</dbReference>
<dbReference type="AlphaFoldDB" id="A0A6J0CA45"/>
<dbReference type="GO" id="GO:0005634">
    <property type="term" value="C:nucleus"/>
    <property type="evidence" value="ECO:0007669"/>
    <property type="project" value="UniProtKB-SubCell"/>
</dbReference>
<keyword evidence="6" id="KW-0539">Nucleus</keyword>
<dbReference type="GO" id="GO:0003676">
    <property type="term" value="F:nucleic acid binding"/>
    <property type="evidence" value="ECO:0007669"/>
    <property type="project" value="InterPro"/>
</dbReference>
<evidence type="ECO:0000259" key="9">
    <source>
        <dbReference type="SMART" id="SM00479"/>
    </source>
</evidence>
<accession>A0A6J0CA45</accession>
<keyword evidence="8" id="KW-1133">Transmembrane helix</keyword>
<dbReference type="InterPro" id="IPR034922">
    <property type="entry name" value="REX1-like_exo"/>
</dbReference>
<feature type="compositionally biased region" description="Basic residues" evidence="7">
    <location>
        <begin position="182"/>
        <end position="197"/>
    </location>
</feature>
<evidence type="ECO:0000256" key="1">
    <source>
        <dbReference type="ARBA" id="ARBA00004123"/>
    </source>
</evidence>
<evidence type="ECO:0000256" key="7">
    <source>
        <dbReference type="SAM" id="MobiDB-lite"/>
    </source>
</evidence>
<dbReference type="Gene3D" id="3.30.420.10">
    <property type="entry name" value="Ribonuclease H-like superfamily/Ribonuclease H"/>
    <property type="match status" value="1"/>
</dbReference>
<dbReference type="InterPro" id="IPR012337">
    <property type="entry name" value="RNaseH-like_sf"/>
</dbReference>
<protein>
    <submittedName>
        <fullName evidence="11">Uncharacterized protein LOC107226841 isoform X1</fullName>
    </submittedName>
</protein>
<feature type="region of interest" description="Disordered" evidence="7">
    <location>
        <begin position="154"/>
        <end position="286"/>
    </location>
</feature>
<evidence type="ECO:0000256" key="4">
    <source>
        <dbReference type="ARBA" id="ARBA00022801"/>
    </source>
</evidence>
<feature type="compositionally biased region" description="Low complexity" evidence="7">
    <location>
        <begin position="210"/>
        <end position="241"/>
    </location>
</feature>
<dbReference type="InterPro" id="IPR036397">
    <property type="entry name" value="RNaseH_sf"/>
</dbReference>
<comment type="similarity">
    <text evidence="2">Belongs to the REXO1/REXO3 family.</text>
</comment>
<dbReference type="PANTHER" id="PTHR12801">
    <property type="entry name" value="RNA EXONUCLEASE REXO1 / RECO3 FAMILY MEMBER-RELATED"/>
    <property type="match status" value="1"/>
</dbReference>
<evidence type="ECO:0000256" key="2">
    <source>
        <dbReference type="ARBA" id="ARBA00006357"/>
    </source>
</evidence>
<feature type="region of interest" description="Disordered" evidence="7">
    <location>
        <begin position="372"/>
        <end position="406"/>
    </location>
</feature>
<dbReference type="InterPro" id="IPR047021">
    <property type="entry name" value="REXO1/3/4-like"/>
</dbReference>
<dbReference type="InParanoid" id="A0A6J0CA45"/>
<dbReference type="GeneID" id="107226841"/>
<evidence type="ECO:0000313" key="10">
    <source>
        <dbReference type="Proteomes" id="UP000829291"/>
    </source>
</evidence>
<proteinExistence type="inferred from homology"/>
<feature type="domain" description="Exonuclease" evidence="9">
    <location>
        <begin position="525"/>
        <end position="682"/>
    </location>
</feature>
<dbReference type="RefSeq" id="XP_015523275.1">
    <property type="nucleotide sequence ID" value="XM_015667789.2"/>
</dbReference>
<organism evidence="11">
    <name type="scientific">Neodiprion lecontei</name>
    <name type="common">Redheaded pine sawfly</name>
    <dbReference type="NCBI Taxonomy" id="441921"/>
    <lineage>
        <taxon>Eukaryota</taxon>
        <taxon>Metazoa</taxon>
        <taxon>Ecdysozoa</taxon>
        <taxon>Arthropoda</taxon>
        <taxon>Hexapoda</taxon>
        <taxon>Insecta</taxon>
        <taxon>Pterygota</taxon>
        <taxon>Neoptera</taxon>
        <taxon>Endopterygota</taxon>
        <taxon>Hymenoptera</taxon>
        <taxon>Tenthredinoidea</taxon>
        <taxon>Diprionidae</taxon>
        <taxon>Diprioninae</taxon>
        <taxon>Neodiprion</taxon>
    </lineage>
</organism>
<feature type="compositionally biased region" description="Polar residues" evidence="7">
    <location>
        <begin position="49"/>
        <end position="58"/>
    </location>
</feature>
<feature type="compositionally biased region" description="Gly residues" evidence="7">
    <location>
        <begin position="251"/>
        <end position="267"/>
    </location>
</feature>
<feature type="compositionally biased region" description="Basic and acidic residues" evidence="7">
    <location>
        <begin position="373"/>
        <end position="385"/>
    </location>
</feature>
<keyword evidence="8" id="KW-0472">Membrane</keyword>
<evidence type="ECO:0000256" key="5">
    <source>
        <dbReference type="ARBA" id="ARBA00022839"/>
    </source>
</evidence>
<feature type="transmembrane region" description="Helical" evidence="8">
    <location>
        <begin position="12"/>
        <end position="36"/>
    </location>
</feature>
<dbReference type="SUPFAM" id="SSF53098">
    <property type="entry name" value="Ribonuclease H-like"/>
    <property type="match status" value="1"/>
</dbReference>
<dbReference type="KEGG" id="nlo:107226841"/>
<dbReference type="Proteomes" id="UP000829291">
    <property type="component" value="Chromosome 5"/>
</dbReference>
<sequence>MADPEIAAFASVQAPLLVCGISIILGVIGLVVAYLINRPNERSEGGSKTVDNLTSTCRSQKETVNEPGGNVTAKRGKNKKRREAQQEFTHSWMVGALKGHTAPVLDMDYSSNGKFLASCAEDCEFDPEELDPGCDCGGVDNGKEGVRIISGESQSECIGSLPASSRSITGDGDVASTTPVQRNKKVLSRRQRKNRTRTPRDAGVASTIASSSSSNSSSSSSSGSSSGGETSSGSPSNTPPGVRRNRPSGATGAGDASGGGAAGGGRNGNCALGKNRKSQTAQAEDRHDASKLYEKLNISDAELEALLRHYVVPCDQLIAMGYPIEGAACPGRAIIFKDEINYRASPNLDVNAREFVPARGKTYSEITASWTAERADRSERSEDSGHCSASSIESSDVEPESSDCSDKASDIADGGLPLGNSSSSASSSSSDITAIGLERTCARCYKGFQVSWDTGEYLSTEGCVYHWGKLRNRKWGCCDAGEYAGGCTSAKLHVWTGLTPGINGPICGYVHTKPRKTPPPDRCYGVYALDCEMCFTRNGLELAKVTVVGIDGRLVYDALVRPDAEIIDYNTRFSGITAKDLAHAPKSLRDVQSDIMGFVNADTVLIGHGLENDLRALRIFHFTCIDTGVAFPHQFGLPFRRSLKSLARALLKRDIQTGHHDSAEDARTAAELMLWRLRRDLSDRLISR</sequence>
<name>A0A6J0CA45_NEOLC</name>
<evidence type="ECO:0000256" key="8">
    <source>
        <dbReference type="SAM" id="Phobius"/>
    </source>
</evidence>
<keyword evidence="3" id="KW-0540">Nuclease</keyword>
<dbReference type="GO" id="GO:0010629">
    <property type="term" value="P:negative regulation of gene expression"/>
    <property type="evidence" value="ECO:0007669"/>
    <property type="project" value="UniProtKB-ARBA"/>
</dbReference>
<dbReference type="FunFam" id="3.30.420.10:FF:000031">
    <property type="entry name" value="RNA exonuclease 1"/>
    <property type="match status" value="1"/>
</dbReference>
<reference evidence="11" key="1">
    <citation type="submission" date="2025-08" db="UniProtKB">
        <authorList>
            <consortium name="RefSeq"/>
        </authorList>
    </citation>
    <scope>IDENTIFICATION</scope>
    <source>
        <tissue evidence="11">Thorax and Abdomen</tissue>
    </source>
</reference>
<dbReference type="GO" id="GO:0004527">
    <property type="term" value="F:exonuclease activity"/>
    <property type="evidence" value="ECO:0007669"/>
    <property type="project" value="UniProtKB-KW"/>
</dbReference>
<dbReference type="InterPro" id="IPR013520">
    <property type="entry name" value="Ribonucl_H"/>
</dbReference>
<feature type="region of interest" description="Disordered" evidence="7">
    <location>
        <begin position="42"/>
        <end position="85"/>
    </location>
</feature>
<dbReference type="OrthoDB" id="206335at2759"/>
<feature type="compositionally biased region" description="Polar residues" evidence="7">
    <location>
        <begin position="154"/>
        <end position="168"/>
    </location>
</feature>
<evidence type="ECO:0000313" key="11">
    <source>
        <dbReference type="RefSeq" id="XP_015523275.1"/>
    </source>
</evidence>
<evidence type="ECO:0000256" key="3">
    <source>
        <dbReference type="ARBA" id="ARBA00022722"/>
    </source>
</evidence>
<dbReference type="CDD" id="cd06145">
    <property type="entry name" value="REX1_like"/>
    <property type="match status" value="1"/>
</dbReference>
<dbReference type="PANTHER" id="PTHR12801:SF115">
    <property type="entry name" value="FI18136P1-RELATED"/>
    <property type="match status" value="1"/>
</dbReference>
<keyword evidence="4" id="KW-0378">Hydrolase</keyword>
<evidence type="ECO:0000256" key="6">
    <source>
        <dbReference type="ARBA" id="ARBA00023242"/>
    </source>
</evidence>
<keyword evidence="10" id="KW-1185">Reference proteome</keyword>